<feature type="compositionally biased region" description="Polar residues" evidence="1">
    <location>
        <begin position="1"/>
        <end position="11"/>
    </location>
</feature>
<evidence type="ECO:0000256" key="1">
    <source>
        <dbReference type="SAM" id="MobiDB-lite"/>
    </source>
</evidence>
<dbReference type="EMBL" id="BGZK01009001">
    <property type="protein sequence ID" value="GBP10662.1"/>
    <property type="molecule type" value="Genomic_DNA"/>
</dbReference>
<sequence length="66" mass="8159">MQQNLFKNQQPFPYHKPQTLFQPHQQMQQQFQFQPPRPTQPKPQEPMEIDHSVQPRNVNYQNRQFQ</sequence>
<protein>
    <submittedName>
        <fullName evidence="2">Uncharacterized protein</fullName>
    </submittedName>
</protein>
<feature type="compositionally biased region" description="Low complexity" evidence="1">
    <location>
        <begin position="17"/>
        <end position="34"/>
    </location>
</feature>
<feature type="non-terminal residue" evidence="2">
    <location>
        <position position="66"/>
    </location>
</feature>
<dbReference type="Proteomes" id="UP000299102">
    <property type="component" value="Unassembled WGS sequence"/>
</dbReference>
<gene>
    <name evidence="2" type="ORF">EVAR_71643_1</name>
</gene>
<proteinExistence type="predicted"/>
<keyword evidence="3" id="KW-1185">Reference proteome</keyword>
<feature type="compositionally biased region" description="Pro residues" evidence="1">
    <location>
        <begin position="35"/>
        <end position="44"/>
    </location>
</feature>
<evidence type="ECO:0000313" key="3">
    <source>
        <dbReference type="Proteomes" id="UP000299102"/>
    </source>
</evidence>
<dbReference type="AlphaFoldDB" id="A0A4C1T8B4"/>
<comment type="caution">
    <text evidence="2">The sequence shown here is derived from an EMBL/GenBank/DDBJ whole genome shotgun (WGS) entry which is preliminary data.</text>
</comment>
<reference evidence="2 3" key="1">
    <citation type="journal article" date="2019" name="Commun. Biol.">
        <title>The bagworm genome reveals a unique fibroin gene that provides high tensile strength.</title>
        <authorList>
            <person name="Kono N."/>
            <person name="Nakamura H."/>
            <person name="Ohtoshi R."/>
            <person name="Tomita M."/>
            <person name="Numata K."/>
            <person name="Arakawa K."/>
        </authorList>
    </citation>
    <scope>NUCLEOTIDE SEQUENCE [LARGE SCALE GENOMIC DNA]</scope>
</reference>
<organism evidence="2 3">
    <name type="scientific">Eumeta variegata</name>
    <name type="common">Bagworm moth</name>
    <name type="synonym">Eumeta japonica</name>
    <dbReference type="NCBI Taxonomy" id="151549"/>
    <lineage>
        <taxon>Eukaryota</taxon>
        <taxon>Metazoa</taxon>
        <taxon>Ecdysozoa</taxon>
        <taxon>Arthropoda</taxon>
        <taxon>Hexapoda</taxon>
        <taxon>Insecta</taxon>
        <taxon>Pterygota</taxon>
        <taxon>Neoptera</taxon>
        <taxon>Endopterygota</taxon>
        <taxon>Lepidoptera</taxon>
        <taxon>Glossata</taxon>
        <taxon>Ditrysia</taxon>
        <taxon>Tineoidea</taxon>
        <taxon>Psychidae</taxon>
        <taxon>Oiketicinae</taxon>
        <taxon>Eumeta</taxon>
    </lineage>
</organism>
<feature type="compositionally biased region" description="Polar residues" evidence="1">
    <location>
        <begin position="54"/>
        <end position="66"/>
    </location>
</feature>
<accession>A0A4C1T8B4</accession>
<evidence type="ECO:0000313" key="2">
    <source>
        <dbReference type="EMBL" id="GBP10662.1"/>
    </source>
</evidence>
<feature type="region of interest" description="Disordered" evidence="1">
    <location>
        <begin position="1"/>
        <end position="66"/>
    </location>
</feature>
<name>A0A4C1T8B4_EUMVA</name>